<proteinExistence type="predicted"/>
<dbReference type="Proteomes" id="UP000664218">
    <property type="component" value="Unassembled WGS sequence"/>
</dbReference>
<dbReference type="SUPFAM" id="SSF50156">
    <property type="entry name" value="PDZ domain-like"/>
    <property type="match status" value="1"/>
</dbReference>
<evidence type="ECO:0000256" key="1">
    <source>
        <dbReference type="SAM" id="Phobius"/>
    </source>
</evidence>
<dbReference type="PROSITE" id="PS50106">
    <property type="entry name" value="PDZ"/>
    <property type="match status" value="1"/>
</dbReference>
<evidence type="ECO:0000313" key="3">
    <source>
        <dbReference type="EMBL" id="MBO1265939.1"/>
    </source>
</evidence>
<reference evidence="3" key="1">
    <citation type="submission" date="2021-03" db="EMBL/GenBank/DDBJ databases">
        <title>Proteiniclasticum marinus sp. nov., isolated from tidal flat sediment.</title>
        <authorList>
            <person name="Namirimu T."/>
            <person name="Yang J.-A."/>
            <person name="Yang S.-H."/>
            <person name="Kim Y.-J."/>
            <person name="Kwon K.K."/>
        </authorList>
    </citation>
    <scope>NUCLEOTIDE SEQUENCE</scope>
    <source>
        <strain evidence="3">SCR006</strain>
    </source>
</reference>
<dbReference type="InterPro" id="IPR001478">
    <property type="entry name" value="PDZ"/>
</dbReference>
<dbReference type="Gene3D" id="2.30.42.10">
    <property type="match status" value="1"/>
</dbReference>
<organism evidence="3 4">
    <name type="scientific">Proteiniclasticum aestuarii</name>
    <dbReference type="NCBI Taxonomy" id="2817862"/>
    <lineage>
        <taxon>Bacteria</taxon>
        <taxon>Bacillati</taxon>
        <taxon>Bacillota</taxon>
        <taxon>Clostridia</taxon>
        <taxon>Eubacteriales</taxon>
        <taxon>Clostridiaceae</taxon>
        <taxon>Proteiniclasticum</taxon>
    </lineage>
</organism>
<feature type="transmembrane region" description="Helical" evidence="1">
    <location>
        <begin position="219"/>
        <end position="241"/>
    </location>
</feature>
<feature type="transmembrane region" description="Helical" evidence="1">
    <location>
        <begin position="247"/>
        <end position="266"/>
    </location>
</feature>
<feature type="transmembrane region" description="Helical" evidence="1">
    <location>
        <begin position="12"/>
        <end position="30"/>
    </location>
</feature>
<feature type="domain" description="PDZ" evidence="2">
    <location>
        <begin position="254"/>
        <end position="324"/>
    </location>
</feature>
<name>A0A939HB65_9CLOT</name>
<feature type="transmembrane region" description="Helical" evidence="1">
    <location>
        <begin position="87"/>
        <end position="118"/>
    </location>
</feature>
<dbReference type="AlphaFoldDB" id="A0A939HB65"/>
<sequence length="376" mass="41875">MFVEILKGYFSIFASPQILIMLILLIVFYMRNAKEANVRRIILGDSEDSPLVLTLYQMIYGIAGGFAISVMAGVINIGFNSYMEVQIIFLLTVFAVTRFSGYVNIGVNVMAVFLAGYLLNQDVIPVLDLVNLYLFLGLLYIVHGLMLILDRRHGFLPVLFSRNGVIRGGFKVDKIYLLPAAVGFYTASGTILGASVFYLTLFHLFHVQETVMSFSKKQAILILGGLKMLAGSLILAGSVLVSYDLESVYLLIILVPLLVYAEKMAFRLMDSRRKAFFTSDQDQIMVLEVRENTPAYRSGLRSGDRILSLNGTEDPTYKSLMAFMGTLHYERGVHLLVQDLQKVEKMVKFTIAKETSTGIIIVPPSDALALPDKENA</sequence>
<evidence type="ECO:0000259" key="2">
    <source>
        <dbReference type="PROSITE" id="PS50106"/>
    </source>
</evidence>
<dbReference type="EMBL" id="JAFNJU010000010">
    <property type="protein sequence ID" value="MBO1265939.1"/>
    <property type="molecule type" value="Genomic_DNA"/>
</dbReference>
<dbReference type="InterPro" id="IPR036034">
    <property type="entry name" value="PDZ_sf"/>
</dbReference>
<keyword evidence="1" id="KW-0812">Transmembrane</keyword>
<feature type="transmembrane region" description="Helical" evidence="1">
    <location>
        <begin position="51"/>
        <end position="75"/>
    </location>
</feature>
<keyword evidence="4" id="KW-1185">Reference proteome</keyword>
<dbReference type="Pfam" id="PF13180">
    <property type="entry name" value="PDZ_2"/>
    <property type="match status" value="1"/>
</dbReference>
<keyword evidence="1" id="KW-0472">Membrane</keyword>
<keyword evidence="1" id="KW-1133">Transmembrane helix</keyword>
<dbReference type="RefSeq" id="WP_207600455.1">
    <property type="nucleotide sequence ID" value="NZ_JAFNJU010000010.1"/>
</dbReference>
<comment type="caution">
    <text evidence="3">The sequence shown here is derived from an EMBL/GenBank/DDBJ whole genome shotgun (WGS) entry which is preliminary data.</text>
</comment>
<feature type="transmembrane region" description="Helical" evidence="1">
    <location>
        <begin position="130"/>
        <end position="149"/>
    </location>
</feature>
<protein>
    <recommendedName>
        <fullName evidence="2">PDZ domain-containing protein</fullName>
    </recommendedName>
</protein>
<accession>A0A939HB65</accession>
<evidence type="ECO:0000313" key="4">
    <source>
        <dbReference type="Proteomes" id="UP000664218"/>
    </source>
</evidence>
<gene>
    <name evidence="3" type="ORF">J3A84_12945</name>
</gene>
<feature type="transmembrane region" description="Helical" evidence="1">
    <location>
        <begin position="182"/>
        <end position="207"/>
    </location>
</feature>